<dbReference type="EMBL" id="JANPWB010000011">
    <property type="protein sequence ID" value="KAJ1129383.1"/>
    <property type="molecule type" value="Genomic_DNA"/>
</dbReference>
<evidence type="ECO:0000313" key="2">
    <source>
        <dbReference type="Proteomes" id="UP001066276"/>
    </source>
</evidence>
<dbReference type="AlphaFoldDB" id="A0AAV7PMC0"/>
<name>A0AAV7PMC0_PLEWA</name>
<gene>
    <name evidence="1" type="ORF">NDU88_007754</name>
</gene>
<comment type="caution">
    <text evidence="1">The sequence shown here is derived from an EMBL/GenBank/DDBJ whole genome shotgun (WGS) entry which is preliminary data.</text>
</comment>
<accession>A0AAV7PMC0</accession>
<sequence>MASAAAPQIVHSLPPIMQARAAAQPGHTSASPAHRQRELYCQGAFATMPAAGHACTPPPDQASTPQGPVTLGSPLLPAATERHPLQLQHAPRFHTAALVSIQNWYCRQSVPGSSPPPYSCAHCLISGTQPAPAECPALGRFSFTKARPSTQRAILLPGPRCRRRTLQQSSG</sequence>
<dbReference type="Proteomes" id="UP001066276">
    <property type="component" value="Chromosome 7"/>
</dbReference>
<reference evidence="1" key="1">
    <citation type="journal article" date="2022" name="bioRxiv">
        <title>Sequencing and chromosome-scale assembly of the giantPleurodeles waltlgenome.</title>
        <authorList>
            <person name="Brown T."/>
            <person name="Elewa A."/>
            <person name="Iarovenko S."/>
            <person name="Subramanian E."/>
            <person name="Araus A.J."/>
            <person name="Petzold A."/>
            <person name="Susuki M."/>
            <person name="Suzuki K.-i.T."/>
            <person name="Hayashi T."/>
            <person name="Toyoda A."/>
            <person name="Oliveira C."/>
            <person name="Osipova E."/>
            <person name="Leigh N.D."/>
            <person name="Simon A."/>
            <person name="Yun M.H."/>
        </authorList>
    </citation>
    <scope>NUCLEOTIDE SEQUENCE</scope>
    <source>
        <strain evidence="1">20211129_DDA</strain>
        <tissue evidence="1">Liver</tissue>
    </source>
</reference>
<organism evidence="1 2">
    <name type="scientific">Pleurodeles waltl</name>
    <name type="common">Iberian ribbed newt</name>
    <dbReference type="NCBI Taxonomy" id="8319"/>
    <lineage>
        <taxon>Eukaryota</taxon>
        <taxon>Metazoa</taxon>
        <taxon>Chordata</taxon>
        <taxon>Craniata</taxon>
        <taxon>Vertebrata</taxon>
        <taxon>Euteleostomi</taxon>
        <taxon>Amphibia</taxon>
        <taxon>Batrachia</taxon>
        <taxon>Caudata</taxon>
        <taxon>Salamandroidea</taxon>
        <taxon>Salamandridae</taxon>
        <taxon>Pleurodelinae</taxon>
        <taxon>Pleurodeles</taxon>
    </lineage>
</organism>
<proteinExistence type="predicted"/>
<protein>
    <submittedName>
        <fullName evidence="1">Uncharacterized protein</fullName>
    </submittedName>
</protein>
<keyword evidence="2" id="KW-1185">Reference proteome</keyword>
<evidence type="ECO:0000313" key="1">
    <source>
        <dbReference type="EMBL" id="KAJ1129383.1"/>
    </source>
</evidence>